<dbReference type="PANTHER" id="PTHR22600:SF57">
    <property type="entry name" value="BETA-N-ACETYLHEXOSAMINIDASE"/>
    <property type="match status" value="1"/>
</dbReference>
<dbReference type="InterPro" id="IPR017853">
    <property type="entry name" value="GH"/>
</dbReference>
<dbReference type="InterPro" id="IPR025705">
    <property type="entry name" value="Beta_hexosaminidase_sua/sub"/>
</dbReference>
<dbReference type="Gene3D" id="3.20.20.80">
    <property type="entry name" value="Glycosidases"/>
    <property type="match status" value="1"/>
</dbReference>
<comment type="caution">
    <text evidence="6">The sequence shown here is derived from an EMBL/GenBank/DDBJ whole genome shotgun (WGS) entry which is preliminary data.</text>
</comment>
<evidence type="ECO:0000313" key="6">
    <source>
        <dbReference type="EMBL" id="GAG53870.1"/>
    </source>
</evidence>
<dbReference type="GO" id="GO:0016020">
    <property type="term" value="C:membrane"/>
    <property type="evidence" value="ECO:0007669"/>
    <property type="project" value="TreeGrafter"/>
</dbReference>
<dbReference type="GO" id="GO:0005975">
    <property type="term" value="P:carbohydrate metabolic process"/>
    <property type="evidence" value="ECO:0007669"/>
    <property type="project" value="InterPro"/>
</dbReference>
<dbReference type="InterPro" id="IPR015883">
    <property type="entry name" value="Glyco_hydro_20_cat"/>
</dbReference>
<evidence type="ECO:0000259" key="5">
    <source>
        <dbReference type="Pfam" id="PF00728"/>
    </source>
</evidence>
<gene>
    <name evidence="6" type="ORF">S01H4_16123</name>
</gene>
<protein>
    <recommendedName>
        <fullName evidence="3">beta-N-acetylhexosaminidase</fullName>
        <ecNumber evidence="3">3.2.1.52</ecNumber>
    </recommendedName>
</protein>
<feature type="domain" description="Glycoside hydrolase family 20 catalytic" evidence="5">
    <location>
        <begin position="4"/>
        <end position="68"/>
    </location>
</feature>
<proteinExistence type="inferred from homology"/>
<comment type="similarity">
    <text evidence="2">Belongs to the glycosyl hydrolase 20 family.</text>
</comment>
<sequence length="69" mass="7985">MEKLQLYPKLVEIGAFREVKKERGEKSLPDKPGIYGGYYTQDEIKEIIAYAKERFIDVIPEIEIPGHCT</sequence>
<dbReference type="AlphaFoldDB" id="X0YDC8"/>
<dbReference type="Pfam" id="PF00728">
    <property type="entry name" value="Glyco_hydro_20"/>
    <property type="match status" value="1"/>
</dbReference>
<evidence type="ECO:0000256" key="4">
    <source>
        <dbReference type="ARBA" id="ARBA00022801"/>
    </source>
</evidence>
<keyword evidence="4" id="KW-0378">Hydrolase</keyword>
<evidence type="ECO:0000256" key="3">
    <source>
        <dbReference type="ARBA" id="ARBA00012663"/>
    </source>
</evidence>
<dbReference type="EMBL" id="BART01007065">
    <property type="protein sequence ID" value="GAG53870.1"/>
    <property type="molecule type" value="Genomic_DNA"/>
</dbReference>
<dbReference type="SUPFAM" id="SSF51445">
    <property type="entry name" value="(Trans)glycosidases"/>
    <property type="match status" value="1"/>
</dbReference>
<dbReference type="GO" id="GO:0030203">
    <property type="term" value="P:glycosaminoglycan metabolic process"/>
    <property type="evidence" value="ECO:0007669"/>
    <property type="project" value="TreeGrafter"/>
</dbReference>
<dbReference type="PANTHER" id="PTHR22600">
    <property type="entry name" value="BETA-HEXOSAMINIDASE"/>
    <property type="match status" value="1"/>
</dbReference>
<evidence type="ECO:0000256" key="2">
    <source>
        <dbReference type="ARBA" id="ARBA00006285"/>
    </source>
</evidence>
<name>X0YDC8_9ZZZZ</name>
<organism evidence="6">
    <name type="scientific">marine sediment metagenome</name>
    <dbReference type="NCBI Taxonomy" id="412755"/>
    <lineage>
        <taxon>unclassified sequences</taxon>
        <taxon>metagenomes</taxon>
        <taxon>ecological metagenomes</taxon>
    </lineage>
</organism>
<feature type="non-terminal residue" evidence="6">
    <location>
        <position position="69"/>
    </location>
</feature>
<accession>X0YDC8</accession>
<dbReference type="EC" id="3.2.1.52" evidence="3"/>
<evidence type="ECO:0000256" key="1">
    <source>
        <dbReference type="ARBA" id="ARBA00001231"/>
    </source>
</evidence>
<dbReference type="GO" id="GO:0004563">
    <property type="term" value="F:beta-N-acetylhexosaminidase activity"/>
    <property type="evidence" value="ECO:0007669"/>
    <property type="project" value="UniProtKB-EC"/>
</dbReference>
<reference evidence="6" key="1">
    <citation type="journal article" date="2014" name="Front. Microbiol.">
        <title>High frequency of phylogenetically diverse reductive dehalogenase-homologous genes in deep subseafloor sedimentary metagenomes.</title>
        <authorList>
            <person name="Kawai M."/>
            <person name="Futagami T."/>
            <person name="Toyoda A."/>
            <person name="Takaki Y."/>
            <person name="Nishi S."/>
            <person name="Hori S."/>
            <person name="Arai W."/>
            <person name="Tsubouchi T."/>
            <person name="Morono Y."/>
            <person name="Uchiyama I."/>
            <person name="Ito T."/>
            <person name="Fujiyama A."/>
            <person name="Inagaki F."/>
            <person name="Takami H."/>
        </authorList>
    </citation>
    <scope>NUCLEOTIDE SEQUENCE</scope>
    <source>
        <strain evidence="6">Expedition CK06-06</strain>
    </source>
</reference>
<comment type="catalytic activity">
    <reaction evidence="1">
        <text>Hydrolysis of terminal non-reducing N-acetyl-D-hexosamine residues in N-acetyl-beta-D-hexosaminides.</text>
        <dbReference type="EC" id="3.2.1.52"/>
    </reaction>
</comment>